<name>A0A2U8W2U2_9HYPH</name>
<proteinExistence type="predicted"/>
<dbReference type="InterPro" id="IPR036938">
    <property type="entry name" value="PAP2/HPO_sf"/>
</dbReference>
<dbReference type="KEGG" id="mets:DK389_04800"/>
<dbReference type="Proteomes" id="UP000245926">
    <property type="component" value="Chromosome"/>
</dbReference>
<dbReference type="InterPro" id="IPR000326">
    <property type="entry name" value="PAP2/HPO"/>
</dbReference>
<dbReference type="Pfam" id="PF01569">
    <property type="entry name" value="PAP2"/>
    <property type="match status" value="1"/>
</dbReference>
<feature type="region of interest" description="Disordered" evidence="1">
    <location>
        <begin position="196"/>
        <end position="228"/>
    </location>
</feature>
<protein>
    <submittedName>
        <fullName evidence="3">Phosphatase PAP2 family protein</fullName>
    </submittedName>
</protein>
<reference evidence="4" key="1">
    <citation type="submission" date="2018-05" db="EMBL/GenBank/DDBJ databases">
        <title>Complete Genome Sequence of Methylobacterium sp. 17SD2-17.</title>
        <authorList>
            <person name="Srinivasan S."/>
        </authorList>
    </citation>
    <scope>NUCLEOTIDE SEQUENCE [LARGE SCALE GENOMIC DNA]</scope>
    <source>
        <strain evidence="4">17SD2-17</strain>
    </source>
</reference>
<evidence type="ECO:0000313" key="3">
    <source>
        <dbReference type="EMBL" id="AWN39988.1"/>
    </source>
</evidence>
<dbReference type="RefSeq" id="WP_109887754.1">
    <property type="nucleotide sequence ID" value="NZ_CP029550.1"/>
</dbReference>
<gene>
    <name evidence="3" type="ORF">DK389_04800</name>
</gene>
<feature type="domain" description="Phosphatidic acid phosphatase type 2/haloperoxidase" evidence="2">
    <location>
        <begin position="78"/>
        <end position="190"/>
    </location>
</feature>
<sequence>MLRGEEPSHHDPIDRSFGLEALDVALALRLARGKDRLLVRALGGLSEIGSQQALLTLAAGMLAYGLFTRDARGTRTGARMLGAHIAASLVKSTVKRLTHRTRPDLLIDDGLYVRGWFGPNEGSWQSFPSGHVAVSVAVSRAVMRAHPEWRGRACAGAAFVAALQVLRGSHFPTDVAAGVAVGALAEATSEAAFRAAARPHAAPATESPAPEGCSSTRPGRTGCPRRLR</sequence>
<evidence type="ECO:0000259" key="2">
    <source>
        <dbReference type="SMART" id="SM00014"/>
    </source>
</evidence>
<dbReference type="AlphaFoldDB" id="A0A2U8W2U2"/>
<keyword evidence="4" id="KW-1185">Reference proteome</keyword>
<evidence type="ECO:0000313" key="4">
    <source>
        <dbReference type="Proteomes" id="UP000245926"/>
    </source>
</evidence>
<dbReference type="SMART" id="SM00014">
    <property type="entry name" value="acidPPc"/>
    <property type="match status" value="1"/>
</dbReference>
<dbReference type="OrthoDB" id="8004717at2"/>
<organism evidence="3 4">
    <name type="scientific">Methylobacterium durans</name>
    <dbReference type="NCBI Taxonomy" id="2202825"/>
    <lineage>
        <taxon>Bacteria</taxon>
        <taxon>Pseudomonadati</taxon>
        <taxon>Pseudomonadota</taxon>
        <taxon>Alphaproteobacteria</taxon>
        <taxon>Hyphomicrobiales</taxon>
        <taxon>Methylobacteriaceae</taxon>
        <taxon>Methylobacterium</taxon>
    </lineage>
</organism>
<dbReference type="PANTHER" id="PTHR14969:SF13">
    <property type="entry name" value="AT30094P"/>
    <property type="match status" value="1"/>
</dbReference>
<dbReference type="SUPFAM" id="SSF48317">
    <property type="entry name" value="Acid phosphatase/Vanadium-dependent haloperoxidase"/>
    <property type="match status" value="1"/>
</dbReference>
<evidence type="ECO:0000256" key="1">
    <source>
        <dbReference type="SAM" id="MobiDB-lite"/>
    </source>
</evidence>
<accession>A0A2U8W2U2</accession>
<dbReference type="PANTHER" id="PTHR14969">
    <property type="entry name" value="SPHINGOSINE-1-PHOSPHATE PHOSPHOHYDROLASE"/>
    <property type="match status" value="1"/>
</dbReference>
<dbReference type="Gene3D" id="1.20.144.10">
    <property type="entry name" value="Phosphatidic acid phosphatase type 2/haloperoxidase"/>
    <property type="match status" value="1"/>
</dbReference>
<dbReference type="EMBL" id="CP029550">
    <property type="protein sequence ID" value="AWN39988.1"/>
    <property type="molecule type" value="Genomic_DNA"/>
</dbReference>